<dbReference type="NCBIfam" id="TIGR04335">
    <property type="entry name" value="AmmeMemoSam_A"/>
    <property type="match status" value="1"/>
</dbReference>
<dbReference type="HAMAP" id="MF_00055">
    <property type="entry name" value="MEMO1"/>
    <property type="match status" value="1"/>
</dbReference>
<accession>A0A1V1PA64</accession>
<dbReference type="EMBL" id="ATBP01000221">
    <property type="protein sequence ID" value="ETR71792.1"/>
    <property type="molecule type" value="Genomic_DNA"/>
</dbReference>
<dbReference type="PANTHER" id="PTHR11060:SF0">
    <property type="entry name" value="PROTEIN MEMO1"/>
    <property type="match status" value="1"/>
</dbReference>
<dbReference type="Proteomes" id="UP000189670">
    <property type="component" value="Unassembled WGS sequence"/>
</dbReference>
<dbReference type="InterPro" id="IPR002733">
    <property type="entry name" value="AMMECR1_domain"/>
</dbReference>
<comment type="similarity">
    <text evidence="1 2">Belongs to the MEMO1 family.</text>
</comment>
<feature type="domain" description="AMMECR1" evidence="4">
    <location>
        <begin position="303"/>
        <end position="484"/>
    </location>
</feature>
<dbReference type="Gene3D" id="3.30.1490.150">
    <property type="entry name" value="Hypothetical protein ph0010, domain 2"/>
    <property type="match status" value="1"/>
</dbReference>
<dbReference type="AlphaFoldDB" id="A0A1V1PA64"/>
<evidence type="ECO:0000313" key="6">
    <source>
        <dbReference type="Proteomes" id="UP000189670"/>
    </source>
</evidence>
<dbReference type="InterPro" id="IPR023473">
    <property type="entry name" value="AMMECR1"/>
</dbReference>
<feature type="signal peptide" evidence="3">
    <location>
        <begin position="1"/>
        <end position="22"/>
    </location>
</feature>
<dbReference type="InterPro" id="IPR002737">
    <property type="entry name" value="MEMO1_fam"/>
</dbReference>
<dbReference type="CDD" id="cd07361">
    <property type="entry name" value="MEMO_like"/>
    <property type="match status" value="1"/>
</dbReference>
<dbReference type="Gene3D" id="3.30.700.20">
    <property type="entry name" value="Hypothetical protein ph0010, domain 1"/>
    <property type="match status" value="1"/>
</dbReference>
<dbReference type="InterPro" id="IPR027485">
    <property type="entry name" value="AMMECR1_N"/>
</dbReference>
<dbReference type="PROSITE" id="PS51112">
    <property type="entry name" value="AMMECR1"/>
    <property type="match status" value="1"/>
</dbReference>
<dbReference type="InterPro" id="IPR036071">
    <property type="entry name" value="AMMECR1_dom_sf"/>
</dbReference>
<dbReference type="InterPro" id="IPR027623">
    <property type="entry name" value="AmmeMemoSam_A"/>
</dbReference>
<evidence type="ECO:0000313" key="5">
    <source>
        <dbReference type="EMBL" id="ETR71792.1"/>
    </source>
</evidence>
<feature type="chain" id="PRO_5012234287" description="MEMO1 family protein OMM_02218" evidence="3">
    <location>
        <begin position="23"/>
        <end position="484"/>
    </location>
</feature>
<dbReference type="NCBIfam" id="TIGR04336">
    <property type="entry name" value="AmmeMemoSam_B"/>
    <property type="match status" value="1"/>
</dbReference>
<evidence type="ECO:0000256" key="2">
    <source>
        <dbReference type="HAMAP-Rule" id="MF_00055"/>
    </source>
</evidence>
<reference evidence="6" key="1">
    <citation type="submission" date="2012-11" db="EMBL/GenBank/DDBJ databases">
        <authorList>
            <person name="Lucero-Rivera Y.E."/>
            <person name="Tovar-Ramirez D."/>
        </authorList>
    </citation>
    <scope>NUCLEOTIDE SEQUENCE [LARGE SCALE GENOMIC DNA]</scope>
    <source>
        <strain evidence="6">Araruama</strain>
    </source>
</reference>
<dbReference type="SUPFAM" id="SSF143447">
    <property type="entry name" value="AMMECR1-like"/>
    <property type="match status" value="1"/>
</dbReference>
<evidence type="ECO:0000259" key="4">
    <source>
        <dbReference type="PROSITE" id="PS51112"/>
    </source>
</evidence>
<comment type="caution">
    <text evidence="5">The sequence shown here is derived from an EMBL/GenBank/DDBJ whole genome shotgun (WGS) entry which is preliminary data.</text>
</comment>
<dbReference type="PANTHER" id="PTHR11060">
    <property type="entry name" value="PROTEIN MEMO1"/>
    <property type="match status" value="1"/>
</dbReference>
<gene>
    <name evidence="5" type="ORF">OMM_02218</name>
</gene>
<protein>
    <recommendedName>
        <fullName evidence="2">MEMO1 family protein OMM_02218</fullName>
    </recommendedName>
</protein>
<organism evidence="5 6">
    <name type="scientific">Candidatus Magnetoglobus multicellularis str. Araruama</name>
    <dbReference type="NCBI Taxonomy" id="890399"/>
    <lineage>
        <taxon>Bacteria</taxon>
        <taxon>Pseudomonadati</taxon>
        <taxon>Thermodesulfobacteriota</taxon>
        <taxon>Desulfobacteria</taxon>
        <taxon>Desulfobacterales</taxon>
        <taxon>Desulfobacteraceae</taxon>
        <taxon>Candidatus Magnetoglobus</taxon>
    </lineage>
</organism>
<sequence>MKKILICILLLMLITGIGQSIQADTRKPVWAGRFYPSDPSELNQMIEKMTHAAQKSPGIKFPASKLRALIMPHAGYIYSGLTAAHAVKVLRPNTFSKVILMGPDHRVGMDYVALSQVDAYETPLGKVALHNDTQKLRRHSSVFKTSRLSDQAEHSVEVILPFLQYYLKHFELIPLVVGQIHYQTVVTYIAPLLDDKTLLVASSDLSHYLKYRAAQNTDKHTIDLILNKDIQALEKKDNAACGLIPVQIILDLAKKYNWTPVLLHQSNSGDTAGDKTRVVGYATIAFFGETKMTSNQKDQLTASQGETLLKLARATIAKKMGKKVEPPSDDALKDEALQINKGTFVTLNINGQLRGCIGSLVGQAPLVKNVADNALNAAFHDPRFSPLSADEYDNIHVEVSVLTEPQPLEYTDTNDLLSKLKAHVHGVILRKGYASATFLPQVWDQLPSHETFLSHLCLKAGLPGDTWKKDHLEIQTYTVQYFEE</sequence>
<dbReference type="Pfam" id="PF01875">
    <property type="entry name" value="Memo"/>
    <property type="match status" value="1"/>
</dbReference>
<dbReference type="Gene3D" id="3.40.830.10">
    <property type="entry name" value="LigB-like"/>
    <property type="match status" value="1"/>
</dbReference>
<evidence type="ECO:0000256" key="3">
    <source>
        <dbReference type="SAM" id="SignalP"/>
    </source>
</evidence>
<evidence type="ECO:0000256" key="1">
    <source>
        <dbReference type="ARBA" id="ARBA00006315"/>
    </source>
</evidence>
<dbReference type="Pfam" id="PF01871">
    <property type="entry name" value="AMMECR1"/>
    <property type="match status" value="1"/>
</dbReference>
<keyword evidence="3" id="KW-0732">Signal</keyword>
<proteinExistence type="inferred from homology"/>
<dbReference type="NCBIfam" id="TIGR00296">
    <property type="entry name" value="TIGR00296 family protein"/>
    <property type="match status" value="1"/>
</dbReference>
<name>A0A1V1PA64_9BACT</name>